<dbReference type="InterPro" id="IPR043502">
    <property type="entry name" value="DNA/RNA_pol_sf"/>
</dbReference>
<dbReference type="EMBL" id="CAJNOC010006735">
    <property type="protein sequence ID" value="CAF1084758.1"/>
    <property type="molecule type" value="Genomic_DNA"/>
</dbReference>
<dbReference type="Gene3D" id="3.90.1600.10">
    <property type="entry name" value="Palm domain of DNA polymerase"/>
    <property type="match status" value="1"/>
</dbReference>
<dbReference type="PANTHER" id="PTHR33568">
    <property type="entry name" value="DNA POLYMERASE"/>
    <property type="match status" value="1"/>
</dbReference>
<evidence type="ECO:0000313" key="1">
    <source>
        <dbReference type="EMBL" id="CAF1084758.1"/>
    </source>
</evidence>
<evidence type="ECO:0008006" key="3">
    <source>
        <dbReference type="Google" id="ProtNLM"/>
    </source>
</evidence>
<dbReference type="OrthoDB" id="10063027at2759"/>
<keyword evidence="2" id="KW-1185">Reference proteome</keyword>
<gene>
    <name evidence="1" type="ORF">OXX778_LOCUS20370</name>
</gene>
<dbReference type="Gene3D" id="3.40.960.10">
    <property type="entry name" value="VSR Endonuclease"/>
    <property type="match status" value="1"/>
</dbReference>
<accession>A0A814MZT0</accession>
<dbReference type="Proteomes" id="UP000663879">
    <property type="component" value="Unassembled WGS sequence"/>
</dbReference>
<comment type="caution">
    <text evidence="1">The sequence shown here is derived from an EMBL/GenBank/DDBJ whole genome shotgun (WGS) entry which is preliminary data.</text>
</comment>
<organism evidence="1 2">
    <name type="scientific">Brachionus calyciflorus</name>
    <dbReference type="NCBI Taxonomy" id="104777"/>
    <lineage>
        <taxon>Eukaryota</taxon>
        <taxon>Metazoa</taxon>
        <taxon>Spiralia</taxon>
        <taxon>Gnathifera</taxon>
        <taxon>Rotifera</taxon>
        <taxon>Eurotatoria</taxon>
        <taxon>Monogononta</taxon>
        <taxon>Pseudotrocha</taxon>
        <taxon>Ploima</taxon>
        <taxon>Brachionidae</taxon>
        <taxon>Brachionus</taxon>
    </lineage>
</organism>
<proteinExistence type="predicted"/>
<reference evidence="1" key="1">
    <citation type="submission" date="2021-02" db="EMBL/GenBank/DDBJ databases">
        <authorList>
            <person name="Nowell W R."/>
        </authorList>
    </citation>
    <scope>NUCLEOTIDE SEQUENCE</scope>
    <source>
        <strain evidence="1">Ploen Becks lab</strain>
    </source>
</reference>
<dbReference type="PANTHER" id="PTHR33568:SF3">
    <property type="entry name" value="DNA-DIRECTED DNA POLYMERASE"/>
    <property type="match status" value="1"/>
</dbReference>
<name>A0A814MZT0_9BILA</name>
<evidence type="ECO:0000313" key="2">
    <source>
        <dbReference type="Proteomes" id="UP000663879"/>
    </source>
</evidence>
<protein>
    <recommendedName>
        <fullName evidence="3">DNA-directed DNA polymerase</fullName>
    </recommendedName>
</protein>
<feature type="non-terminal residue" evidence="1">
    <location>
        <position position="1"/>
    </location>
</feature>
<sequence length="617" mass="72358">LLLAEGCLSFRKIIIDYSKTKTLSGIDPFRECITAASMCHLIYRRNFLKPKTIPFIPERGVYTERNHSYKSNLWLGFISWEQKIYIKSAFNDGEEQIGKYYVDGYDPSTKTVYEFHGCYYHGCPKCFNPETFNSKKQKLMGSIFKAHKNRIEYIKTRCQKIVEIWECDFDILLKENENLKTFSKNFKVKSPINPRDALFGGRTNAVILYFLAGKDEFGKYNDYTSLYPAVQKYSEFPIGFHEILPPKELYLPVLPKKINNKLIFTLCFKCAELQLTICTHNDEDRCLIGTWVTLEVQKAVEKNYKILEIYEIWHWERKEKYNPLIKSGGIFTEYINNFLKGKQEASGFPRDVETQEQKEKYKQDYFYNEGIELDLNNIEKNPGKRYVFKLLLNSMWGRLGMNTDRTQFKLISEPKDWFRMVSDDNYIINHTDFSNDKTLQVFYKNRFCEESVETSVVHAAFVTCHARLKLYSEMEKLGKRLLYFDTDSIIYVEKKGEYVPQLGNYLGELTDELEGDYITEFVSAGPKNYAYKTNKGDLTIKVKGICQYANTTSKINFDSIKNIVTANQDEKIEVDQLSFKRDKKTWNIKSGTEKKLYGFVYDKRVLNDDLTTVPFGY</sequence>
<dbReference type="AlphaFoldDB" id="A0A814MZT0"/>
<dbReference type="SUPFAM" id="SSF56672">
    <property type="entry name" value="DNA/RNA polymerases"/>
    <property type="match status" value="1"/>
</dbReference>
<dbReference type="InterPro" id="IPR023211">
    <property type="entry name" value="DNA_pol_palm_dom_sf"/>
</dbReference>